<dbReference type="EMBL" id="OQ884030">
    <property type="protein sequence ID" value="WNO29894.1"/>
    <property type="molecule type" value="Genomic_DNA"/>
</dbReference>
<organism evidence="2">
    <name type="scientific">Bacillus phage SDFMU_Pbc</name>
    <dbReference type="NCBI Taxonomy" id="3076135"/>
    <lineage>
        <taxon>Viruses</taxon>
        <taxon>Duplodnaviria</taxon>
        <taxon>Heunggongvirae</taxon>
        <taxon>Uroviricota</taxon>
        <taxon>Caudoviricetes</taxon>
        <taxon>Herelleviridae</taxon>
        <taxon>Bastillevirinae</taxon>
        <taxon>Agatevirus</taxon>
        <taxon>Agatevirus agate</taxon>
    </lineage>
</organism>
<keyword evidence="1" id="KW-0175">Coiled coil</keyword>
<protein>
    <submittedName>
        <fullName evidence="2">Uncharacterized protein</fullName>
    </submittedName>
</protein>
<sequence>MRTKEEILAELKEAEQEVEKATDREQKAQQELTEMTHLNLADRFPHLTKEEGGRVSGTLEHPHVLANVSEHAPTIKLSYVIDALPLDRLAMVRLSMSAGSRAVDMLITDTDLHFLDQLVKDAHAAVRNEKIEIRKPFFTTKEENRYE</sequence>
<accession>A0AA96QYE4</accession>
<feature type="coiled-coil region" evidence="1">
    <location>
        <begin position="1"/>
        <end position="38"/>
    </location>
</feature>
<reference evidence="2" key="1">
    <citation type="submission" date="2023-04" db="EMBL/GenBank/DDBJ databases">
        <authorList>
            <person name="Zhang X."/>
        </authorList>
    </citation>
    <scope>NUCLEOTIDE SEQUENCE</scope>
</reference>
<evidence type="ECO:0000256" key="1">
    <source>
        <dbReference type="SAM" id="Coils"/>
    </source>
</evidence>
<proteinExistence type="predicted"/>
<name>A0AA96QYE4_9CAUD</name>
<evidence type="ECO:0000313" key="2">
    <source>
        <dbReference type="EMBL" id="WNO29894.1"/>
    </source>
</evidence>